<feature type="domain" description="HTH merR-type" evidence="1">
    <location>
        <begin position="7"/>
        <end position="37"/>
    </location>
</feature>
<dbReference type="CDD" id="cd00592">
    <property type="entry name" value="HTH_MerR-like"/>
    <property type="match status" value="1"/>
</dbReference>
<name>A0A9X7BST6_BACTU</name>
<protein>
    <submittedName>
        <fullName evidence="2">MerR family DNA-binding transcriptional regulator</fullName>
    </submittedName>
</protein>
<gene>
    <name evidence="2" type="ORF">COK99_01665</name>
</gene>
<comment type="caution">
    <text evidence="2">The sequence shown here is derived from an EMBL/GenBank/DDBJ whole genome shotgun (WGS) entry which is preliminary data.</text>
</comment>
<dbReference type="InterPro" id="IPR000551">
    <property type="entry name" value="MerR-type_HTH_dom"/>
</dbReference>
<dbReference type="Proteomes" id="UP000223366">
    <property type="component" value="Unassembled WGS sequence"/>
</dbReference>
<reference evidence="2 3" key="1">
    <citation type="submission" date="2017-09" db="EMBL/GenBank/DDBJ databases">
        <title>Large-scale bioinformatics analysis of Bacillus genomes uncovers conserved roles of natural products in bacterial physiology.</title>
        <authorList>
            <consortium name="Agbiome Team Llc"/>
            <person name="Bleich R.M."/>
            <person name="Grubbs K.J."/>
            <person name="Santa Maria K.C."/>
            <person name="Allen S.E."/>
            <person name="Farag S."/>
            <person name="Shank E.A."/>
            <person name="Bowers A."/>
        </authorList>
    </citation>
    <scope>NUCLEOTIDE SEQUENCE [LARGE SCALE GENOMIC DNA]</scope>
    <source>
        <strain evidence="2 3">AFS060060</strain>
    </source>
</reference>
<evidence type="ECO:0000259" key="1">
    <source>
        <dbReference type="PROSITE" id="PS50937"/>
    </source>
</evidence>
<evidence type="ECO:0000313" key="3">
    <source>
        <dbReference type="Proteomes" id="UP000223366"/>
    </source>
</evidence>
<evidence type="ECO:0000313" key="2">
    <source>
        <dbReference type="EMBL" id="PFV35756.1"/>
    </source>
</evidence>
<dbReference type="GO" id="GO:0003677">
    <property type="term" value="F:DNA binding"/>
    <property type="evidence" value="ECO:0007669"/>
    <property type="project" value="UniProtKB-KW"/>
</dbReference>
<dbReference type="Gene3D" id="1.10.1660.10">
    <property type="match status" value="1"/>
</dbReference>
<dbReference type="EMBL" id="NVDU01000003">
    <property type="protein sequence ID" value="PFV35756.1"/>
    <property type="molecule type" value="Genomic_DNA"/>
</dbReference>
<keyword evidence="2" id="KW-0238">DNA-binding</keyword>
<dbReference type="SUPFAM" id="SSF46955">
    <property type="entry name" value="Putative DNA-binding domain"/>
    <property type="match status" value="1"/>
</dbReference>
<dbReference type="InterPro" id="IPR009061">
    <property type="entry name" value="DNA-bd_dom_put_sf"/>
</dbReference>
<dbReference type="Pfam" id="PF00376">
    <property type="entry name" value="MerR"/>
    <property type="match status" value="1"/>
</dbReference>
<organism evidence="2 3">
    <name type="scientific">Bacillus thuringiensis</name>
    <dbReference type="NCBI Taxonomy" id="1428"/>
    <lineage>
        <taxon>Bacteria</taxon>
        <taxon>Bacillati</taxon>
        <taxon>Bacillota</taxon>
        <taxon>Bacilli</taxon>
        <taxon>Bacillales</taxon>
        <taxon>Bacillaceae</taxon>
        <taxon>Bacillus</taxon>
        <taxon>Bacillus cereus group</taxon>
    </lineage>
</organism>
<dbReference type="AlphaFoldDB" id="A0A9X7BST6"/>
<dbReference type="RefSeq" id="WP_098205355.1">
    <property type="nucleotide sequence ID" value="NZ_NTYX01000011.1"/>
</dbReference>
<proteinExistence type="predicted"/>
<sequence>MEATKTEYTLKQAAKMLGVHRDTIMYWEENNLIPVARRDPRNNYRKYYVEEIIEIAKVRGIGVVDTEVIEREKADKRKQRQMQL</sequence>
<dbReference type="GO" id="GO:0006355">
    <property type="term" value="P:regulation of DNA-templated transcription"/>
    <property type="evidence" value="ECO:0007669"/>
    <property type="project" value="InterPro"/>
</dbReference>
<dbReference type="PROSITE" id="PS50937">
    <property type="entry name" value="HTH_MERR_2"/>
    <property type="match status" value="1"/>
</dbReference>
<accession>A0A9X7BST6</accession>